<sequence>MVCICIWLSEEWVFHIVLIQSFHNKNSCLDFALFALGKQLV</sequence>
<proteinExistence type="predicted"/>
<dbReference type="EMBL" id="GBRH01200524">
    <property type="protein sequence ID" value="JAD97371.1"/>
    <property type="molecule type" value="Transcribed_RNA"/>
</dbReference>
<evidence type="ECO:0000313" key="1">
    <source>
        <dbReference type="EMBL" id="JAD97371.1"/>
    </source>
</evidence>
<reference evidence="1" key="2">
    <citation type="journal article" date="2015" name="Data Brief">
        <title>Shoot transcriptome of the giant reed, Arundo donax.</title>
        <authorList>
            <person name="Barrero R.A."/>
            <person name="Guerrero F.D."/>
            <person name="Moolhuijzen P."/>
            <person name="Goolsby J.A."/>
            <person name="Tidwell J."/>
            <person name="Bellgard S.E."/>
            <person name="Bellgard M.I."/>
        </authorList>
    </citation>
    <scope>NUCLEOTIDE SEQUENCE</scope>
    <source>
        <tissue evidence="1">Shoot tissue taken approximately 20 cm above the soil surface</tissue>
    </source>
</reference>
<organism evidence="1">
    <name type="scientific">Arundo donax</name>
    <name type="common">Giant reed</name>
    <name type="synonym">Donax arundinaceus</name>
    <dbReference type="NCBI Taxonomy" id="35708"/>
    <lineage>
        <taxon>Eukaryota</taxon>
        <taxon>Viridiplantae</taxon>
        <taxon>Streptophyta</taxon>
        <taxon>Embryophyta</taxon>
        <taxon>Tracheophyta</taxon>
        <taxon>Spermatophyta</taxon>
        <taxon>Magnoliopsida</taxon>
        <taxon>Liliopsida</taxon>
        <taxon>Poales</taxon>
        <taxon>Poaceae</taxon>
        <taxon>PACMAD clade</taxon>
        <taxon>Arundinoideae</taxon>
        <taxon>Arundineae</taxon>
        <taxon>Arundo</taxon>
    </lineage>
</organism>
<accession>A0A0A9EBE4</accession>
<reference evidence="1" key="1">
    <citation type="submission" date="2014-09" db="EMBL/GenBank/DDBJ databases">
        <authorList>
            <person name="Magalhaes I.L.F."/>
            <person name="Oliveira U."/>
            <person name="Santos F.R."/>
            <person name="Vidigal T.H.D.A."/>
            <person name="Brescovit A.D."/>
            <person name="Santos A.J."/>
        </authorList>
    </citation>
    <scope>NUCLEOTIDE SEQUENCE</scope>
    <source>
        <tissue evidence="1">Shoot tissue taken approximately 20 cm above the soil surface</tissue>
    </source>
</reference>
<dbReference type="AlphaFoldDB" id="A0A0A9EBE4"/>
<name>A0A0A9EBE4_ARUDO</name>
<protein>
    <submittedName>
        <fullName evidence="1">Uncharacterized protein</fullName>
    </submittedName>
</protein>